<evidence type="ECO:0000256" key="7">
    <source>
        <dbReference type="ARBA" id="ARBA00023157"/>
    </source>
</evidence>
<evidence type="ECO:0000256" key="2">
    <source>
        <dbReference type="ARBA" id="ARBA00004613"/>
    </source>
</evidence>
<feature type="disulfide bond" evidence="9">
    <location>
        <begin position="126"/>
        <end position="133"/>
    </location>
</feature>
<dbReference type="InterPro" id="IPR008427">
    <property type="entry name" value="Extracellular_membr_CFEM_dom"/>
</dbReference>
<evidence type="ECO:0000313" key="13">
    <source>
        <dbReference type="Proteomes" id="UP000242519"/>
    </source>
</evidence>
<keyword evidence="13" id="KW-1185">Reference proteome</keyword>
<evidence type="ECO:0000256" key="4">
    <source>
        <dbReference type="ARBA" id="ARBA00022525"/>
    </source>
</evidence>
<comment type="caution">
    <text evidence="12">The sequence shown here is derived from an EMBL/GenBank/DDBJ whole genome shotgun (WGS) entry which is preliminary data.</text>
</comment>
<evidence type="ECO:0000256" key="5">
    <source>
        <dbReference type="ARBA" id="ARBA00022622"/>
    </source>
</evidence>
<evidence type="ECO:0000256" key="10">
    <source>
        <dbReference type="SAM" id="MobiDB-lite"/>
    </source>
</evidence>
<evidence type="ECO:0000256" key="1">
    <source>
        <dbReference type="ARBA" id="ARBA00004589"/>
    </source>
</evidence>
<dbReference type="EMBL" id="MZNU01000280">
    <property type="protein sequence ID" value="OWP01313.1"/>
    <property type="molecule type" value="Genomic_DNA"/>
</dbReference>
<organism evidence="12 13">
    <name type="scientific">Diplocarpon coronariae</name>
    <dbReference type="NCBI Taxonomy" id="2795749"/>
    <lineage>
        <taxon>Eukaryota</taxon>
        <taxon>Fungi</taxon>
        <taxon>Dikarya</taxon>
        <taxon>Ascomycota</taxon>
        <taxon>Pezizomycotina</taxon>
        <taxon>Leotiomycetes</taxon>
        <taxon>Helotiales</taxon>
        <taxon>Drepanopezizaceae</taxon>
        <taxon>Diplocarpon</taxon>
    </lineage>
</organism>
<evidence type="ECO:0000256" key="9">
    <source>
        <dbReference type="PROSITE-ProRule" id="PRU01356"/>
    </source>
</evidence>
<dbReference type="GO" id="GO:0098552">
    <property type="term" value="C:side of membrane"/>
    <property type="evidence" value="ECO:0007669"/>
    <property type="project" value="UniProtKB-KW"/>
</dbReference>
<dbReference type="SMART" id="SM00747">
    <property type="entry name" value="CFEM"/>
    <property type="match status" value="1"/>
</dbReference>
<accession>A0A218Z190</accession>
<keyword evidence="9" id="KW-0349">Heme</keyword>
<keyword evidence="6" id="KW-0732">Signal</keyword>
<keyword evidence="5" id="KW-0325">Glycoprotein</keyword>
<gene>
    <name evidence="12" type="ORF">B2J93_7297</name>
</gene>
<reference evidence="12 13" key="1">
    <citation type="submission" date="2017-04" db="EMBL/GenBank/DDBJ databases">
        <title>Draft genome sequence of Marssonina coronaria NL1: causal agent of apple blotch.</title>
        <authorList>
            <person name="Cheng Q."/>
        </authorList>
    </citation>
    <scope>NUCLEOTIDE SEQUENCE [LARGE SCALE GENOMIC DNA]</scope>
    <source>
        <strain evidence="12 13">NL1</strain>
    </source>
</reference>
<dbReference type="Pfam" id="PF05730">
    <property type="entry name" value="CFEM"/>
    <property type="match status" value="1"/>
</dbReference>
<dbReference type="STRING" id="503106.A0A218Z190"/>
<feature type="region of interest" description="Disordered" evidence="10">
    <location>
        <begin position="44"/>
        <end position="72"/>
    </location>
</feature>
<keyword evidence="9" id="KW-0479">Metal-binding</keyword>
<evidence type="ECO:0000256" key="8">
    <source>
        <dbReference type="ARBA" id="ARBA00023288"/>
    </source>
</evidence>
<dbReference type="PROSITE" id="PS52012">
    <property type="entry name" value="CFEM"/>
    <property type="match status" value="1"/>
</dbReference>
<evidence type="ECO:0000256" key="6">
    <source>
        <dbReference type="ARBA" id="ARBA00022729"/>
    </source>
</evidence>
<keyword evidence="5" id="KW-0472">Membrane</keyword>
<keyword evidence="9" id="KW-0408">Iron</keyword>
<feature type="binding site" description="axial binding residue" evidence="9">
    <location>
        <position position="130"/>
    </location>
    <ligand>
        <name>heme</name>
        <dbReference type="ChEBI" id="CHEBI:30413"/>
    </ligand>
    <ligandPart>
        <name>Fe</name>
        <dbReference type="ChEBI" id="CHEBI:18248"/>
    </ligandPart>
</feature>
<keyword evidence="5" id="KW-0336">GPI-anchor</keyword>
<dbReference type="Proteomes" id="UP000242519">
    <property type="component" value="Unassembled WGS sequence"/>
</dbReference>
<feature type="compositionally biased region" description="Polar residues" evidence="10">
    <location>
        <begin position="63"/>
        <end position="72"/>
    </location>
</feature>
<dbReference type="InParanoid" id="A0A218Z190"/>
<feature type="domain" description="CFEM" evidence="11">
    <location>
        <begin position="84"/>
        <end position="197"/>
    </location>
</feature>
<evidence type="ECO:0000259" key="11">
    <source>
        <dbReference type="PROSITE" id="PS52012"/>
    </source>
</evidence>
<sequence>MRPGGVRSPDLALPCRTVPHRRMYTADRTSALLPEAEVEKPWGRGVTGWPVRGRQTRPDDDNSILNDDSTNNAFSDSSKNKMHLSLAFVLAIAATQVSGQRISSLVAQLPSCAISCLATASANVGCGISDYACQCGAKKSTLTSSATPCVLSACSNADALTTNSLTGDICREAGIVQTSITAQGSMASVYPHATSTATTAASVTTIPVTTVTTIPGTILVTTSRTSSAPAATSSASAATTGAASRARGGVVAAGAAVLAALVL</sequence>
<keyword evidence="4" id="KW-0964">Secreted</keyword>
<name>A0A218Z190_9HELO</name>
<dbReference type="GO" id="GO:0046872">
    <property type="term" value="F:metal ion binding"/>
    <property type="evidence" value="ECO:0007669"/>
    <property type="project" value="UniProtKB-UniRule"/>
</dbReference>
<evidence type="ECO:0000256" key="3">
    <source>
        <dbReference type="ARBA" id="ARBA00010031"/>
    </source>
</evidence>
<evidence type="ECO:0000313" key="12">
    <source>
        <dbReference type="EMBL" id="OWP01313.1"/>
    </source>
</evidence>
<keyword evidence="8" id="KW-0449">Lipoprotein</keyword>
<dbReference type="AlphaFoldDB" id="A0A218Z190"/>
<comment type="caution">
    <text evidence="9">Lacks conserved residue(s) required for the propagation of feature annotation.</text>
</comment>
<dbReference type="OrthoDB" id="3767534at2759"/>
<protein>
    <recommendedName>
        <fullName evidence="11">CFEM domain-containing protein</fullName>
    </recommendedName>
</protein>
<comment type="similarity">
    <text evidence="3">Belongs to the RBT5 family.</text>
</comment>
<keyword evidence="7 9" id="KW-1015">Disulfide bond</keyword>
<comment type="subcellular location">
    <subcellularLocation>
        <location evidence="1">Membrane</location>
        <topology evidence="1">Lipid-anchor</topology>
        <topology evidence="1">GPI-anchor</topology>
    </subcellularLocation>
    <subcellularLocation>
        <location evidence="2">Secreted</location>
    </subcellularLocation>
</comment>
<proteinExistence type="inferred from homology"/>
<dbReference type="GO" id="GO:0005576">
    <property type="term" value="C:extracellular region"/>
    <property type="evidence" value="ECO:0007669"/>
    <property type="project" value="UniProtKB-SubCell"/>
</dbReference>